<dbReference type="PANTHER" id="PTHR43791:SF47">
    <property type="entry name" value="MAJOR FACILITATOR SUPERFAMILY (MFS) PROFILE DOMAIN-CONTAINING PROTEIN-RELATED"/>
    <property type="match status" value="1"/>
</dbReference>
<dbReference type="PANTHER" id="PTHR43791">
    <property type="entry name" value="PERMEASE-RELATED"/>
    <property type="match status" value="1"/>
</dbReference>
<keyword evidence="5 8" id="KW-0472">Membrane</keyword>
<evidence type="ECO:0000313" key="11">
    <source>
        <dbReference type="Proteomes" id="UP000009097"/>
    </source>
</evidence>
<evidence type="ECO:0000313" key="10">
    <source>
        <dbReference type="EMBL" id="KNB17128.1"/>
    </source>
</evidence>
<dbReference type="Proteomes" id="UP000009097">
    <property type="component" value="Unassembled WGS sequence"/>
</dbReference>
<dbReference type="SUPFAM" id="SSF103473">
    <property type="entry name" value="MFS general substrate transporter"/>
    <property type="match status" value="1"/>
</dbReference>
<feature type="transmembrane region" description="Helical" evidence="8">
    <location>
        <begin position="288"/>
        <end position="313"/>
    </location>
</feature>
<dbReference type="PROSITE" id="PS50850">
    <property type="entry name" value="MFS"/>
    <property type="match status" value="1"/>
</dbReference>
<dbReference type="GO" id="GO:0022857">
    <property type="term" value="F:transmembrane transporter activity"/>
    <property type="evidence" value="ECO:0007669"/>
    <property type="project" value="InterPro"/>
</dbReference>
<sequence length="514" mass="57378">MASPQLESQHETISKSPGEATTAAHFEDTEKSQLDSFNFTQEEERRLIRRIDLRLVPIVGLMYCVSLIDRTNVAAASIAGMMEDLQLIGNRYSIITLVFFTTYIIFQPPSTIIVRKLGPRIHLAGITLLWGAVMIGMGFTTKWEQLAALRVILGLLEAGFFPSCIYLLSTWYNRYEMGKRYGLFYAFGAVTGAFAGIMAYGLVHMHGINGMGGWRWLFIIEGILTCAIALIGYWLLVDFPDSGRSNWKFLSEHERAWVVARVNADRGDARPTQFNLRKFLFHMLDIKVWGFGLLFFCCSTQGYAMSFFTPIILTSGMGFNRTATQLINITPMLAAAVAMYATGYIGDRFRIRGPLIVFNSVLAIVGMSLMGFHRVVGVRFFGIFLTAAGVNANLPIIMTYQANNIRGQWKRASCSAVLVGLGGVGGIAGSLIFRPSDAPYFRPGLWACISCSLAEILIVLIISIHFYFMNRKADRDGVVLEDEPDSEKEKEVHLGTRSSLRTLMEVMEPIYALR</sequence>
<feature type="transmembrane region" description="Helical" evidence="8">
    <location>
        <begin position="378"/>
        <end position="400"/>
    </location>
</feature>
<evidence type="ECO:0000256" key="6">
    <source>
        <dbReference type="ARBA" id="ARBA00023180"/>
    </source>
</evidence>
<keyword evidence="4 8" id="KW-1133">Transmembrane helix</keyword>
<reference evidence="10" key="1">
    <citation type="submission" date="2007-04" db="EMBL/GenBank/DDBJ databases">
        <authorList>
            <consortium name="The Broad Institute Genome Sequencing Platform"/>
            <person name="Birren B."/>
            <person name="Lander E."/>
            <person name="Galagan J."/>
            <person name="Nusbaum C."/>
            <person name="Devon K."/>
            <person name="Ma L.-J."/>
            <person name="Jaffe D."/>
            <person name="Butler J."/>
            <person name="Alvarez P."/>
            <person name="Gnerre S."/>
            <person name="Grabherr M."/>
            <person name="Kleber M."/>
            <person name="Mauceli E."/>
            <person name="Brockman W."/>
            <person name="MacCallum I.A."/>
            <person name="Young S."/>
            <person name="LaButti K."/>
            <person name="DeCaprio D."/>
            <person name="Crawford M."/>
            <person name="Koehrsen M."/>
            <person name="Engels R."/>
            <person name="Montgomery P."/>
            <person name="Pearson M."/>
            <person name="Howarth C."/>
            <person name="Larson L."/>
            <person name="White J."/>
            <person name="O'Leary S."/>
            <person name="Kodira C."/>
            <person name="Zeng Q."/>
            <person name="Yandava C."/>
            <person name="Alvarado L."/>
            <person name="Kistler C."/>
            <person name="Shim W.-B."/>
            <person name="Kang S."/>
            <person name="Woloshuk C."/>
        </authorList>
    </citation>
    <scope>NUCLEOTIDE SEQUENCE</scope>
    <source>
        <strain evidence="10">4287</strain>
    </source>
</reference>
<proteinExistence type="predicted"/>
<feature type="transmembrane region" description="Helical" evidence="8">
    <location>
        <begin position="214"/>
        <end position="236"/>
    </location>
</feature>
<dbReference type="GO" id="GO:0016020">
    <property type="term" value="C:membrane"/>
    <property type="evidence" value="ECO:0007669"/>
    <property type="project" value="UniProtKB-SubCell"/>
</dbReference>
<dbReference type="AlphaFoldDB" id="A0A0J9W2B4"/>
<gene>
    <name evidence="10" type="ORF">FOXG_15253</name>
</gene>
<evidence type="ECO:0000256" key="7">
    <source>
        <dbReference type="SAM" id="MobiDB-lite"/>
    </source>
</evidence>
<dbReference type="InterPro" id="IPR036259">
    <property type="entry name" value="MFS_trans_sf"/>
</dbReference>
<feature type="domain" description="Major facilitator superfamily (MFS) profile" evidence="9">
    <location>
        <begin position="55"/>
        <end position="472"/>
    </location>
</feature>
<accession>A0A0J9W2B4</accession>
<reference evidence="10" key="2">
    <citation type="journal article" date="2010" name="Nature">
        <title>Comparative genomics reveals mobile pathogenicity chromosomes in Fusarium.</title>
        <authorList>
            <person name="Ma L.J."/>
            <person name="van der Does H.C."/>
            <person name="Borkovich K.A."/>
            <person name="Coleman J.J."/>
            <person name="Daboussi M.J."/>
            <person name="Di Pietro A."/>
            <person name="Dufresne M."/>
            <person name="Freitag M."/>
            <person name="Grabherr M."/>
            <person name="Henrissat B."/>
            <person name="Houterman P.M."/>
            <person name="Kang S."/>
            <person name="Shim W.B."/>
            <person name="Woloshuk C."/>
            <person name="Xie X."/>
            <person name="Xu J.R."/>
            <person name="Antoniw J."/>
            <person name="Baker S.E."/>
            <person name="Bluhm B.H."/>
            <person name="Breakspear A."/>
            <person name="Brown D.W."/>
            <person name="Butchko R.A."/>
            <person name="Chapman S."/>
            <person name="Coulson R."/>
            <person name="Coutinho P.M."/>
            <person name="Danchin E.G."/>
            <person name="Diener A."/>
            <person name="Gale L.R."/>
            <person name="Gardiner D.M."/>
            <person name="Goff S."/>
            <person name="Hammond-Kosack K.E."/>
            <person name="Hilburn K."/>
            <person name="Hua-Van A."/>
            <person name="Jonkers W."/>
            <person name="Kazan K."/>
            <person name="Kodira C.D."/>
            <person name="Koehrsen M."/>
            <person name="Kumar L."/>
            <person name="Lee Y.H."/>
            <person name="Li L."/>
            <person name="Manners J.M."/>
            <person name="Miranda-Saavedra D."/>
            <person name="Mukherjee M."/>
            <person name="Park G."/>
            <person name="Park J."/>
            <person name="Park S.Y."/>
            <person name="Proctor R.H."/>
            <person name="Regev A."/>
            <person name="Ruiz-Roldan M.C."/>
            <person name="Sain D."/>
            <person name="Sakthikumar S."/>
            <person name="Sykes S."/>
            <person name="Schwartz D.C."/>
            <person name="Turgeon B.G."/>
            <person name="Wapinski I."/>
            <person name="Yoder O."/>
            <person name="Young S."/>
            <person name="Zeng Q."/>
            <person name="Zhou S."/>
            <person name="Galagan J."/>
            <person name="Cuomo C.A."/>
            <person name="Kistler H.C."/>
            <person name="Rep M."/>
        </authorList>
    </citation>
    <scope>NUCLEOTIDE SEQUENCE [LARGE SCALE GENOMIC DNA]</scope>
    <source>
        <strain evidence="10">4287</strain>
    </source>
</reference>
<keyword evidence="6" id="KW-0325">Glycoprotein</keyword>
<dbReference type="VEuPathDB" id="FungiDB:FOXG_15253"/>
<feature type="transmembrane region" description="Helical" evidence="8">
    <location>
        <begin position="444"/>
        <end position="468"/>
    </location>
</feature>
<keyword evidence="2" id="KW-0813">Transport</keyword>
<feature type="transmembrane region" description="Helical" evidence="8">
    <location>
        <begin position="55"/>
        <end position="80"/>
    </location>
</feature>
<dbReference type="Gene3D" id="1.20.1250.20">
    <property type="entry name" value="MFS general substrate transporter like domains"/>
    <property type="match status" value="2"/>
</dbReference>
<feature type="transmembrane region" description="Helical" evidence="8">
    <location>
        <begin position="412"/>
        <end position="432"/>
    </location>
</feature>
<dbReference type="Pfam" id="PF07690">
    <property type="entry name" value="MFS_1"/>
    <property type="match status" value="1"/>
</dbReference>
<feature type="transmembrane region" description="Helical" evidence="8">
    <location>
        <begin position="181"/>
        <end position="202"/>
    </location>
</feature>
<dbReference type="InterPro" id="IPR011701">
    <property type="entry name" value="MFS"/>
</dbReference>
<evidence type="ECO:0000259" key="9">
    <source>
        <dbReference type="PROSITE" id="PS50850"/>
    </source>
</evidence>
<dbReference type="InterPro" id="IPR020846">
    <property type="entry name" value="MFS_dom"/>
</dbReference>
<evidence type="ECO:0000256" key="8">
    <source>
        <dbReference type="SAM" id="Phobius"/>
    </source>
</evidence>
<evidence type="ECO:0000256" key="4">
    <source>
        <dbReference type="ARBA" id="ARBA00022989"/>
    </source>
</evidence>
<feature type="transmembrane region" description="Helical" evidence="8">
    <location>
        <begin position="325"/>
        <end position="343"/>
    </location>
</feature>
<feature type="transmembrane region" description="Helical" evidence="8">
    <location>
        <begin position="147"/>
        <end position="169"/>
    </location>
</feature>
<evidence type="ECO:0000256" key="1">
    <source>
        <dbReference type="ARBA" id="ARBA00004141"/>
    </source>
</evidence>
<feature type="region of interest" description="Disordered" evidence="7">
    <location>
        <begin position="1"/>
        <end position="24"/>
    </location>
</feature>
<evidence type="ECO:0000256" key="2">
    <source>
        <dbReference type="ARBA" id="ARBA00022448"/>
    </source>
</evidence>
<comment type="subcellular location">
    <subcellularLocation>
        <location evidence="1">Membrane</location>
        <topology evidence="1">Multi-pass membrane protein</topology>
    </subcellularLocation>
</comment>
<evidence type="ECO:0000256" key="3">
    <source>
        <dbReference type="ARBA" id="ARBA00022692"/>
    </source>
</evidence>
<name>A0A0J9W2B4_FUSO4</name>
<dbReference type="FunFam" id="1.20.1250.20:FF:000511">
    <property type="entry name" value="MFS general substrate transporter"/>
    <property type="match status" value="1"/>
</dbReference>
<dbReference type="KEGG" id="fox:FOXG_15253"/>
<organism evidence="10 11">
    <name type="scientific">Fusarium oxysporum f. sp. lycopersici (strain 4287 / CBS 123668 / FGSC 9935 / NRRL 34936)</name>
    <name type="common">Fusarium vascular wilt of tomato</name>
    <dbReference type="NCBI Taxonomy" id="426428"/>
    <lineage>
        <taxon>Eukaryota</taxon>
        <taxon>Fungi</taxon>
        <taxon>Dikarya</taxon>
        <taxon>Ascomycota</taxon>
        <taxon>Pezizomycotina</taxon>
        <taxon>Sordariomycetes</taxon>
        <taxon>Hypocreomycetidae</taxon>
        <taxon>Hypocreales</taxon>
        <taxon>Nectriaceae</taxon>
        <taxon>Fusarium</taxon>
        <taxon>Fusarium oxysporum species complex</taxon>
    </lineage>
</organism>
<dbReference type="EMBL" id="DS231721">
    <property type="protein sequence ID" value="KNB17128.1"/>
    <property type="molecule type" value="Genomic_DNA"/>
</dbReference>
<protein>
    <recommendedName>
        <fullName evidence="9">Major facilitator superfamily (MFS) profile domain-containing protein</fullName>
    </recommendedName>
</protein>
<feature type="transmembrane region" description="Helical" evidence="8">
    <location>
        <begin position="355"/>
        <end position="372"/>
    </location>
</feature>
<keyword evidence="3 8" id="KW-0812">Transmembrane</keyword>
<evidence type="ECO:0000256" key="5">
    <source>
        <dbReference type="ARBA" id="ARBA00023136"/>
    </source>
</evidence>
<dbReference type="OrthoDB" id="3639251at2759"/>
<feature type="transmembrane region" description="Helical" evidence="8">
    <location>
        <begin position="92"/>
        <end position="114"/>
    </location>
</feature>
<feature type="transmembrane region" description="Helical" evidence="8">
    <location>
        <begin position="121"/>
        <end position="141"/>
    </location>
</feature>
<dbReference type="RefSeq" id="XP_018255173.1">
    <property type="nucleotide sequence ID" value="XM_018395337.1"/>
</dbReference>
<dbReference type="GeneID" id="28956327"/>